<dbReference type="InterPro" id="IPR036794">
    <property type="entry name" value="ATP_F1_dsu/esu_C_sf"/>
</dbReference>
<evidence type="ECO:0000256" key="4">
    <source>
        <dbReference type="ARBA" id="ARBA00011648"/>
    </source>
</evidence>
<dbReference type="EMBL" id="CP010897">
    <property type="protein sequence ID" value="AJP59210.1"/>
    <property type="molecule type" value="Genomic_DNA"/>
</dbReference>
<dbReference type="Gene3D" id="1.20.5.440">
    <property type="entry name" value="ATP synthase delta/epsilon subunit, C-terminal domain"/>
    <property type="match status" value="1"/>
</dbReference>
<accession>A0ABN4FTU2</accession>
<evidence type="ECO:0000256" key="10">
    <source>
        <dbReference type="HAMAP-Rule" id="MF_00530"/>
    </source>
</evidence>
<name>A0ABN4FTU2_9BURK</name>
<organism evidence="15 16">
    <name type="scientific">Pandoraea vervacti</name>
    <dbReference type="NCBI Taxonomy" id="656178"/>
    <lineage>
        <taxon>Bacteria</taxon>
        <taxon>Pseudomonadati</taxon>
        <taxon>Pseudomonadota</taxon>
        <taxon>Betaproteobacteria</taxon>
        <taxon>Burkholderiales</taxon>
        <taxon>Burkholderiaceae</taxon>
        <taxon>Pandoraea</taxon>
    </lineage>
</organism>
<keyword evidence="6 10" id="KW-0406">Ion transport</keyword>
<evidence type="ECO:0000256" key="8">
    <source>
        <dbReference type="ARBA" id="ARBA00023196"/>
    </source>
</evidence>
<keyword evidence="10" id="KW-1003">Cell membrane</keyword>
<protein>
    <recommendedName>
        <fullName evidence="10">ATP synthase epsilon chain</fullName>
    </recommendedName>
    <alternativeName>
        <fullName evidence="10">ATP synthase F1 sector epsilon subunit</fullName>
    </alternativeName>
    <alternativeName>
        <fullName evidence="10">F-ATPase epsilon subunit</fullName>
    </alternativeName>
</protein>
<evidence type="ECO:0000256" key="12">
    <source>
        <dbReference type="SAM" id="Coils"/>
    </source>
</evidence>
<dbReference type="InterPro" id="IPR001469">
    <property type="entry name" value="ATP_synth_F1_dsu/esu"/>
</dbReference>
<dbReference type="SUPFAM" id="SSF46604">
    <property type="entry name" value="Epsilon subunit of F1F0-ATP synthase C-terminal domain"/>
    <property type="match status" value="1"/>
</dbReference>
<feature type="domain" description="ATP synthase epsilon subunit C-terminal" evidence="13">
    <location>
        <begin position="87"/>
        <end position="132"/>
    </location>
</feature>
<keyword evidence="12" id="KW-0175">Coiled coil</keyword>
<reference evidence="16" key="1">
    <citation type="submission" date="2015-02" db="EMBL/GenBank/DDBJ databases">
        <title>Complete Genome Sequencing of Pandoraea vervacti NS15 sp. nov.</title>
        <authorList>
            <person name="Chan K.-G."/>
        </authorList>
    </citation>
    <scope>NUCLEOTIDE SEQUENCE [LARGE SCALE GENOMIC DNA]</scope>
    <source>
        <strain evidence="16">NS15</strain>
    </source>
</reference>
<comment type="function">
    <text evidence="1 10">Produces ATP from ADP in the presence of a proton gradient across the membrane.</text>
</comment>
<evidence type="ECO:0000256" key="11">
    <source>
        <dbReference type="RuleBase" id="RU003656"/>
    </source>
</evidence>
<dbReference type="RefSeq" id="WP_044457488.1">
    <property type="nucleotide sequence ID" value="NZ_CP010897.2"/>
</dbReference>
<comment type="subcellular location">
    <subcellularLocation>
        <location evidence="2 10">Cell membrane</location>
        <topology evidence="2 10">Peripheral membrane protein</topology>
    </subcellularLocation>
</comment>
<dbReference type="Pfam" id="PF02823">
    <property type="entry name" value="ATP-synt_DE_N"/>
    <property type="match status" value="1"/>
</dbReference>
<comment type="subunit">
    <text evidence="4 10 11">F-type ATPases have 2 components, CF(1) - the catalytic core - and CF(0) - the membrane proton channel. CF(1) has five subunits: alpha(3), beta(3), gamma(1), delta(1), epsilon(1). CF(0) has three main subunits: a, b and c.</text>
</comment>
<evidence type="ECO:0000259" key="13">
    <source>
        <dbReference type="Pfam" id="PF00401"/>
    </source>
</evidence>
<dbReference type="Proteomes" id="UP000035085">
    <property type="component" value="Chromosome"/>
</dbReference>
<dbReference type="NCBIfam" id="NF001847">
    <property type="entry name" value="PRK00571.1-4"/>
    <property type="match status" value="1"/>
</dbReference>
<dbReference type="PANTHER" id="PTHR13822:SF10">
    <property type="entry name" value="ATP SYNTHASE EPSILON CHAIN, CHLOROPLASTIC"/>
    <property type="match status" value="1"/>
</dbReference>
<evidence type="ECO:0000259" key="14">
    <source>
        <dbReference type="Pfam" id="PF02823"/>
    </source>
</evidence>
<sequence>MATIHVDVVSAEEEIFSGKARFVALPGEAGELGILPGHTPLITRIKPGAVRIEDEAGNEDFVFVAGGILEVQPGTVTVLADTAIRGKDLDEAKAIEAKRRAEEALSNKESNIEYATAQAELAEAIAQIAAIQKLRKTR</sequence>
<evidence type="ECO:0000313" key="15">
    <source>
        <dbReference type="EMBL" id="AJP59210.1"/>
    </source>
</evidence>
<dbReference type="Gene3D" id="2.60.15.10">
    <property type="entry name" value="F0F1 ATP synthase delta/epsilon subunit, N-terminal"/>
    <property type="match status" value="1"/>
</dbReference>
<keyword evidence="5 10" id="KW-0813">Transport</keyword>
<dbReference type="SUPFAM" id="SSF51344">
    <property type="entry name" value="Epsilon subunit of F1F0-ATP synthase N-terminal domain"/>
    <property type="match status" value="1"/>
</dbReference>
<dbReference type="CDD" id="cd12152">
    <property type="entry name" value="F1-ATPase_delta"/>
    <property type="match status" value="1"/>
</dbReference>
<gene>
    <name evidence="10" type="primary">atpC</name>
    <name evidence="15" type="ORF">UC34_24165</name>
</gene>
<evidence type="ECO:0000256" key="6">
    <source>
        <dbReference type="ARBA" id="ARBA00023065"/>
    </source>
</evidence>
<evidence type="ECO:0000256" key="9">
    <source>
        <dbReference type="ARBA" id="ARBA00023310"/>
    </source>
</evidence>
<feature type="coiled-coil region" evidence="12">
    <location>
        <begin position="91"/>
        <end position="134"/>
    </location>
</feature>
<evidence type="ECO:0000256" key="2">
    <source>
        <dbReference type="ARBA" id="ARBA00004202"/>
    </source>
</evidence>
<dbReference type="NCBIfam" id="TIGR01216">
    <property type="entry name" value="ATP_synt_epsi"/>
    <property type="match status" value="1"/>
</dbReference>
<feature type="domain" description="ATP synthase F1 complex delta/epsilon subunit N-terminal" evidence="14">
    <location>
        <begin position="4"/>
        <end position="83"/>
    </location>
</feature>
<evidence type="ECO:0000256" key="1">
    <source>
        <dbReference type="ARBA" id="ARBA00003543"/>
    </source>
</evidence>
<dbReference type="HAMAP" id="MF_00530">
    <property type="entry name" value="ATP_synth_epsil_bac"/>
    <property type="match status" value="1"/>
</dbReference>
<evidence type="ECO:0000256" key="5">
    <source>
        <dbReference type="ARBA" id="ARBA00022448"/>
    </source>
</evidence>
<keyword evidence="8 10" id="KW-0139">CF(1)</keyword>
<dbReference type="Pfam" id="PF00401">
    <property type="entry name" value="ATP-synt_DE"/>
    <property type="match status" value="1"/>
</dbReference>
<keyword evidence="16" id="KW-1185">Reference proteome</keyword>
<proteinExistence type="inferred from homology"/>
<comment type="similarity">
    <text evidence="3 10 11">Belongs to the ATPase epsilon chain family.</text>
</comment>
<dbReference type="InterPro" id="IPR020547">
    <property type="entry name" value="ATP_synth_F1_esu_C"/>
</dbReference>
<keyword evidence="10" id="KW-0375">Hydrogen ion transport</keyword>
<keyword evidence="9 10" id="KW-0066">ATP synthesis</keyword>
<dbReference type="PANTHER" id="PTHR13822">
    <property type="entry name" value="ATP SYNTHASE DELTA/EPSILON CHAIN"/>
    <property type="match status" value="1"/>
</dbReference>
<dbReference type="InterPro" id="IPR020546">
    <property type="entry name" value="ATP_synth_F1_dsu/esu_N"/>
</dbReference>
<dbReference type="InterPro" id="IPR036771">
    <property type="entry name" value="ATPsynth_dsu/esu_N"/>
</dbReference>
<evidence type="ECO:0000313" key="16">
    <source>
        <dbReference type="Proteomes" id="UP000035085"/>
    </source>
</evidence>
<keyword evidence="7 10" id="KW-0472">Membrane</keyword>
<evidence type="ECO:0000256" key="7">
    <source>
        <dbReference type="ARBA" id="ARBA00023136"/>
    </source>
</evidence>
<evidence type="ECO:0000256" key="3">
    <source>
        <dbReference type="ARBA" id="ARBA00005712"/>
    </source>
</evidence>